<comment type="caution">
    <text evidence="5">The sequence shown here is derived from an EMBL/GenBank/DDBJ whole genome shotgun (WGS) entry which is preliminary data.</text>
</comment>
<feature type="region of interest" description="Disordered" evidence="2">
    <location>
        <begin position="398"/>
        <end position="425"/>
    </location>
</feature>
<dbReference type="AlphaFoldDB" id="A0A0P9HD16"/>
<gene>
    <name evidence="5" type="ORF">SE17_15355</name>
</gene>
<keyword evidence="6" id="KW-1185">Reference proteome</keyword>
<evidence type="ECO:0000259" key="4">
    <source>
        <dbReference type="SMART" id="SM00331"/>
    </source>
</evidence>
<dbReference type="Gene3D" id="3.60.40.10">
    <property type="entry name" value="PPM-type phosphatase domain"/>
    <property type="match status" value="1"/>
</dbReference>
<dbReference type="Pfam" id="PF07228">
    <property type="entry name" value="SpoIIE"/>
    <property type="match status" value="1"/>
</dbReference>
<sequence length="644" mass="70436">MPALTDAQQRIAELTTLNELAQTLNRALDLREALDAALPKIVEIMGLRTGWIFLHEEGSTFRLAARHELPPAINYPGPAWSGDCSCQEMCLNGKLSKAVNMVRCSRLRHAVGDKRSLAQHASVPIQGETAVLGILNVATSEYGRFTPPQLQLLSAIGFMLGTAITRTRLHDQVKVRRVQEQAALLKLSQELLGAESIEPALQRLVRVGARLLEADACAFIEADEQEGRAMLVAAHGWHYLPKGAPPVVIDAVNPHLWYLPETSAALHEDALDDLPQLLEAQRFQGHLALTIEIGGAPVGTLMINTHTPRRFLMDEAQLLGLLGSQLAQTLERERLHQEALARQRLEQELNLARDIQASFLPACCPIVPGYSIAAFYRAARQVGGDFYDFIELAGEPSGNGIEKSGEPMARGQAQPKGAAPSRQDRELEFWRTGRMAARPPKPNQNVALDKAGRLGIVIADVTDKGVPAALFMALSRTLIRATAIDGHTPVAVLERANRLILSDARSGLFVTCFYAILDTESGDLVFADGGHNYPLHYRTAQASIEPLQAQGIVLGIVPDPRFEQHATVVEPGDVVCFYTDGVTEAMNPRRQLFGEDRLAEILRRSHHLPPDEIIDRIIDAVTSYTAGAPQTDDITMVVLKRNAA</sequence>
<dbReference type="Proteomes" id="UP000050509">
    <property type="component" value="Unassembled WGS sequence"/>
</dbReference>
<reference evidence="5 6" key="1">
    <citation type="submission" date="2015-09" db="EMBL/GenBank/DDBJ databases">
        <title>Draft genome sequence of Kouleothrix aurantiaca JCM 19913.</title>
        <authorList>
            <person name="Hemp J."/>
        </authorList>
    </citation>
    <scope>NUCLEOTIDE SEQUENCE [LARGE SCALE GENOMIC DNA]</scope>
    <source>
        <strain evidence="5 6">COM-B</strain>
    </source>
</reference>
<dbReference type="EMBL" id="LJCR01000537">
    <property type="protein sequence ID" value="KPV52465.1"/>
    <property type="molecule type" value="Genomic_DNA"/>
</dbReference>
<accession>A0A0P9HD16</accession>
<dbReference type="SMART" id="SM00065">
    <property type="entry name" value="GAF"/>
    <property type="match status" value="2"/>
</dbReference>
<evidence type="ECO:0000256" key="2">
    <source>
        <dbReference type="SAM" id="MobiDB-lite"/>
    </source>
</evidence>
<dbReference type="Gene3D" id="3.30.450.40">
    <property type="match status" value="2"/>
</dbReference>
<keyword evidence="1" id="KW-0378">Hydrolase</keyword>
<dbReference type="InterPro" id="IPR029016">
    <property type="entry name" value="GAF-like_dom_sf"/>
</dbReference>
<feature type="domain" description="GAF" evidence="3">
    <location>
        <begin position="196"/>
        <end position="340"/>
    </location>
</feature>
<organism evidence="5 6">
    <name type="scientific">Kouleothrix aurantiaca</name>
    <dbReference type="NCBI Taxonomy" id="186479"/>
    <lineage>
        <taxon>Bacteria</taxon>
        <taxon>Bacillati</taxon>
        <taxon>Chloroflexota</taxon>
        <taxon>Chloroflexia</taxon>
        <taxon>Chloroflexales</taxon>
        <taxon>Roseiflexineae</taxon>
        <taxon>Roseiflexaceae</taxon>
        <taxon>Kouleothrix</taxon>
    </lineage>
</organism>
<protein>
    <submittedName>
        <fullName evidence="5">Stage II sporulation protein E</fullName>
    </submittedName>
</protein>
<dbReference type="Pfam" id="PF13185">
    <property type="entry name" value="GAF_2"/>
    <property type="match status" value="1"/>
</dbReference>
<dbReference type="InterPro" id="IPR036457">
    <property type="entry name" value="PPM-type-like_dom_sf"/>
</dbReference>
<evidence type="ECO:0000256" key="1">
    <source>
        <dbReference type="ARBA" id="ARBA00022801"/>
    </source>
</evidence>
<proteinExistence type="predicted"/>
<dbReference type="PATRIC" id="fig|186479.3.peg.8901"/>
<feature type="domain" description="PPM-type phosphatase" evidence="4">
    <location>
        <begin position="431"/>
        <end position="641"/>
    </location>
</feature>
<dbReference type="Pfam" id="PF01590">
    <property type="entry name" value="GAF"/>
    <property type="match status" value="1"/>
</dbReference>
<dbReference type="InterPro" id="IPR001932">
    <property type="entry name" value="PPM-type_phosphatase-like_dom"/>
</dbReference>
<dbReference type="PANTHER" id="PTHR43156">
    <property type="entry name" value="STAGE II SPORULATION PROTEIN E-RELATED"/>
    <property type="match status" value="1"/>
</dbReference>
<evidence type="ECO:0000259" key="3">
    <source>
        <dbReference type="SMART" id="SM00065"/>
    </source>
</evidence>
<dbReference type="SUPFAM" id="SSF55781">
    <property type="entry name" value="GAF domain-like"/>
    <property type="match status" value="2"/>
</dbReference>
<dbReference type="GO" id="GO:0016791">
    <property type="term" value="F:phosphatase activity"/>
    <property type="evidence" value="ECO:0007669"/>
    <property type="project" value="TreeGrafter"/>
</dbReference>
<dbReference type="InterPro" id="IPR003018">
    <property type="entry name" value="GAF"/>
</dbReference>
<feature type="domain" description="GAF" evidence="3">
    <location>
        <begin position="29"/>
        <end position="174"/>
    </location>
</feature>
<name>A0A0P9HD16_9CHLR</name>
<evidence type="ECO:0000313" key="5">
    <source>
        <dbReference type="EMBL" id="KPV52465.1"/>
    </source>
</evidence>
<dbReference type="InterPro" id="IPR052016">
    <property type="entry name" value="Bact_Sigma-Reg"/>
</dbReference>
<dbReference type="SMART" id="SM00331">
    <property type="entry name" value="PP2C_SIG"/>
    <property type="match status" value="1"/>
</dbReference>
<evidence type="ECO:0000313" key="6">
    <source>
        <dbReference type="Proteomes" id="UP000050509"/>
    </source>
</evidence>
<dbReference type="SUPFAM" id="SSF81606">
    <property type="entry name" value="PP2C-like"/>
    <property type="match status" value="1"/>
</dbReference>
<dbReference type="PANTHER" id="PTHR43156:SF2">
    <property type="entry name" value="STAGE II SPORULATION PROTEIN E"/>
    <property type="match status" value="1"/>
</dbReference>